<dbReference type="Gene3D" id="2.130.10.10">
    <property type="entry name" value="YVTN repeat-like/Quinoprotein amine dehydrogenase"/>
    <property type="match status" value="1"/>
</dbReference>
<dbReference type="GO" id="GO:0030897">
    <property type="term" value="C:HOPS complex"/>
    <property type="evidence" value="ECO:0007669"/>
    <property type="project" value="TreeGrafter"/>
</dbReference>
<sequence length="1599" mass="183630">MSSTEKDSFIVMSSLNEFESNESEYYFDRLLNQLHTRFINLLIPETLLTTVKKDVLKNTVSDLNEILNIIESNILNNKNNLKDEIFQSNFKIEEFLNLKFKIKKEINLYNQFYNASSANLSLSNILSSSSAITSSSESENNNTYKSRFLIHKKSESILSISSLPNSAHIFNLNLNETSSGDNFSNENSTTSKLTVGGTIKQTPPGPFDTFKWMELKKVNTHFTNLKDGVGTQSVFLVSNKIFIGTSRAMVLVYDLSQTFKSFIGDVNNAGNQEKINFKLYIISGNLGAVCSLAISNDNNYLACGHAKGNIVVWDVRIKTLVKQILPLETPTKENDGHQFGAPIIHLNFYDTVGSLLSADIESSAFIHKINSMFYIKSSATIRIHSKSSQSSASTIPSTLYSLKLIKVGGSTSNAISIFALSSPYKLAIFGTSPKPEVIFRHTWNKTDLEGKVIPIIASMSCLAWQPEFKKSISSCVISNDELVLYNIVVNCQIEKCSIKDFEILYHDWHSSLISGLNNVVPEMALGTSVQSYKSRLFVMARDGLYVGSLQSWDSRLNAMVRSGNFKEAIDVGMELYFNKKTVAVVGLPLDGVVRKRIIRDFLSQLLVSYVNMAVSGFEASTPAENEEISMYQDLTLLTIEVCLTIETVDLLFFELFERFDEGGLGSVFLTQLEPYIIFDKISKIPNPVISTKYLQLYENSEWSGEKLEALLLHLDKSSIDLNGYIQTFKKAGLFTGLIYLYSTVLGDHVTPIVELLLLISSQSKSAESKQLDFENSFTLSWRNTANIDTHSLIYLLFVYFATILCGKNFPLGDMDCNEDILKAKSDIYNFIFSPSFTTVRGSVIAVGTPPFPYLKMLLELDTSEFLKVLGIGFDDSSLNGDLQMKEMLQNGMDGYQSRQIAEINRQFILDSIFSIMEVNDGLFSINNLISFYCFVCRNYSKYSTFLYFEVCVLKKVVYTLVESTSQDTKIERESAILAILSSHDFQFTAEEEQNLLEHLEKNKLFKVLEKFLIKERKFELVLMCYLEDDERKNESFNVFLQYLLHSDLTFTEIYNLKEKFFEIECLVKFFNLNNSKFCFLLLQYFPKDKCEFVFNEFKKFDVNLSFKFLNSLFGQIFKFDFNNETHLTSESSSEEKKSNLLNESDNDSESKVDLNMIENKFSINLFEQHLRLLAVAKSEAAIIRYLEFLNKLFDNKNKYPFNLENLLDIFLQEKLIYSACWILDKLNDTKKSIAQLCTYYKETFMIFVQEKNQDILSKVKIELMQILEFGVNLLRNKFSFYKKNNDSEMLWLTIFETVVEGKISVEVPNAYEILTKNNTSLELVVDFNARNRNDDILQYCDSACTFVIQAMIGYVSLHKIFQQLILDKKQQDACNLNFGKNKKLIFSLLENYKFEQLTLACFNKIIVDDLFKTKKFLFKKMKKFVSPKFNQCSVCLKSIQVHDNDTTLNDYKEEKIICFSLCSHLFHQNCYINLKNFSSSTKKRAKCADTTEFDEMYCIYCNLNDITLQKFRHNYVEIDENLDLTEKHMNLEDFVTDISEVKTDFVEEVFSRINELKEFKQNKTTFEVFKGLPNANNDDSNDVIELNENRFDEDLLYYI</sequence>
<keyword evidence="2" id="KW-0853">WD repeat</keyword>
<comment type="caution">
    <text evidence="4">The sequence shown here is derived from an EMBL/GenBank/DDBJ whole genome shotgun (WGS) entry which is preliminary data.</text>
</comment>
<evidence type="ECO:0000256" key="2">
    <source>
        <dbReference type="PROSITE-ProRule" id="PRU00221"/>
    </source>
</evidence>
<dbReference type="PANTHER" id="PTHR12616">
    <property type="entry name" value="VACUOLAR PROTEIN SORTING VPS41"/>
    <property type="match status" value="1"/>
</dbReference>
<dbReference type="Pfam" id="PF23410">
    <property type="entry name" value="Beta-prop_VPS8"/>
    <property type="match status" value="1"/>
</dbReference>
<feature type="repeat" description="WD" evidence="2">
    <location>
        <begin position="282"/>
        <end position="323"/>
    </location>
</feature>
<dbReference type="Proteomes" id="UP001211065">
    <property type="component" value="Unassembled WGS sequence"/>
</dbReference>
<evidence type="ECO:0000256" key="1">
    <source>
        <dbReference type="ARBA" id="ARBA00009422"/>
    </source>
</evidence>
<comment type="similarity">
    <text evidence="1">Belongs to the VPS8 family.</text>
</comment>
<dbReference type="EMBL" id="JADGJW010000014">
    <property type="protein sequence ID" value="KAJ3227572.1"/>
    <property type="molecule type" value="Genomic_DNA"/>
</dbReference>
<feature type="domain" description="Vacuolar protein sorting-associated protein 8 central" evidence="3">
    <location>
        <begin position="667"/>
        <end position="873"/>
    </location>
</feature>
<dbReference type="PROSITE" id="PS50082">
    <property type="entry name" value="WD_REPEATS_2"/>
    <property type="match status" value="1"/>
</dbReference>
<dbReference type="InterPro" id="IPR036322">
    <property type="entry name" value="WD40_repeat_dom_sf"/>
</dbReference>
<keyword evidence="5" id="KW-1185">Reference proteome</keyword>
<evidence type="ECO:0000259" key="3">
    <source>
        <dbReference type="Pfam" id="PF12816"/>
    </source>
</evidence>
<dbReference type="GO" id="GO:0005770">
    <property type="term" value="C:late endosome"/>
    <property type="evidence" value="ECO:0007669"/>
    <property type="project" value="TreeGrafter"/>
</dbReference>
<evidence type="ECO:0000313" key="5">
    <source>
        <dbReference type="Proteomes" id="UP001211065"/>
    </source>
</evidence>
<reference evidence="4" key="1">
    <citation type="submission" date="2020-05" db="EMBL/GenBank/DDBJ databases">
        <title>Phylogenomic resolution of chytrid fungi.</title>
        <authorList>
            <person name="Stajich J.E."/>
            <person name="Amses K."/>
            <person name="Simmons R."/>
            <person name="Seto K."/>
            <person name="Myers J."/>
            <person name="Bonds A."/>
            <person name="Quandt C.A."/>
            <person name="Barry K."/>
            <person name="Liu P."/>
            <person name="Grigoriev I."/>
            <person name="Longcore J.E."/>
            <person name="James T.Y."/>
        </authorList>
    </citation>
    <scope>NUCLEOTIDE SEQUENCE</scope>
    <source>
        <strain evidence="4">JEL0476</strain>
    </source>
</reference>
<dbReference type="SMART" id="SM00320">
    <property type="entry name" value="WD40"/>
    <property type="match status" value="1"/>
</dbReference>
<proteinExistence type="inferred from homology"/>
<dbReference type="GO" id="GO:0006623">
    <property type="term" value="P:protein targeting to vacuole"/>
    <property type="evidence" value="ECO:0007669"/>
    <property type="project" value="InterPro"/>
</dbReference>
<accession>A0AAD5XZ14</accession>
<dbReference type="InterPro" id="IPR013083">
    <property type="entry name" value="Znf_RING/FYVE/PHD"/>
</dbReference>
<dbReference type="PANTHER" id="PTHR12616:SF8">
    <property type="entry name" value="VACUOLAR PROTEIN SORTING-ASSOCIATED PROTEIN 8 HOMOLOG"/>
    <property type="match status" value="1"/>
</dbReference>
<dbReference type="InterPro" id="IPR001680">
    <property type="entry name" value="WD40_rpt"/>
</dbReference>
<dbReference type="InterPro" id="IPR045111">
    <property type="entry name" value="Vps41/Vps8"/>
</dbReference>
<name>A0AAD5XZ14_9FUNG</name>
<dbReference type="InterPro" id="IPR025941">
    <property type="entry name" value="Vps8_central_dom"/>
</dbReference>
<dbReference type="InterPro" id="IPR015943">
    <property type="entry name" value="WD40/YVTN_repeat-like_dom_sf"/>
</dbReference>
<dbReference type="GO" id="GO:0034058">
    <property type="term" value="P:endosomal vesicle fusion"/>
    <property type="evidence" value="ECO:0007669"/>
    <property type="project" value="TreeGrafter"/>
</dbReference>
<protein>
    <submittedName>
        <fullName evidence="4">Vacuolar protein sorting-associated protein 8</fullName>
    </submittedName>
</protein>
<dbReference type="Gene3D" id="3.30.40.10">
    <property type="entry name" value="Zinc/RING finger domain, C3HC4 (zinc finger)"/>
    <property type="match status" value="1"/>
</dbReference>
<dbReference type="SUPFAM" id="SSF50978">
    <property type="entry name" value="WD40 repeat-like"/>
    <property type="match status" value="1"/>
</dbReference>
<gene>
    <name evidence="4" type="primary">VPS8</name>
    <name evidence="4" type="ORF">HK099_001421</name>
</gene>
<evidence type="ECO:0000313" key="4">
    <source>
        <dbReference type="EMBL" id="KAJ3227572.1"/>
    </source>
</evidence>
<dbReference type="Pfam" id="PF12816">
    <property type="entry name" value="TPR_Vps8"/>
    <property type="match status" value="1"/>
</dbReference>
<organism evidence="4 5">
    <name type="scientific">Clydaea vesicula</name>
    <dbReference type="NCBI Taxonomy" id="447962"/>
    <lineage>
        <taxon>Eukaryota</taxon>
        <taxon>Fungi</taxon>
        <taxon>Fungi incertae sedis</taxon>
        <taxon>Chytridiomycota</taxon>
        <taxon>Chytridiomycota incertae sedis</taxon>
        <taxon>Chytridiomycetes</taxon>
        <taxon>Lobulomycetales</taxon>
        <taxon>Lobulomycetaceae</taxon>
        <taxon>Clydaea</taxon>
    </lineage>
</organism>